<proteinExistence type="predicted"/>
<dbReference type="InterPro" id="IPR051411">
    <property type="entry name" value="Polyketide_trans_af380"/>
</dbReference>
<dbReference type="AlphaFoldDB" id="A0A5M3WK63"/>
<dbReference type="Gene3D" id="3.40.50.1820">
    <property type="entry name" value="alpha/beta hydrolase"/>
    <property type="match status" value="1"/>
</dbReference>
<dbReference type="Gene3D" id="1.10.10.800">
    <property type="match status" value="1"/>
</dbReference>
<gene>
    <name evidence="2" type="ORF">Amac_032010</name>
</gene>
<dbReference type="SUPFAM" id="SSF53474">
    <property type="entry name" value="alpha/beta-Hydrolases"/>
    <property type="match status" value="1"/>
</dbReference>
<evidence type="ECO:0000313" key="2">
    <source>
        <dbReference type="EMBL" id="GES09605.1"/>
    </source>
</evidence>
<comment type="caution">
    <text evidence="2">The sequence shown here is derived from an EMBL/GenBank/DDBJ whole genome shotgun (WGS) entry which is preliminary data.</text>
</comment>
<feature type="domain" description="Xaa-Pro dipeptidyl-peptidase-like" evidence="1">
    <location>
        <begin position="16"/>
        <end position="162"/>
    </location>
</feature>
<dbReference type="Pfam" id="PF02129">
    <property type="entry name" value="Peptidase_S15"/>
    <property type="match status" value="1"/>
</dbReference>
<dbReference type="PANTHER" id="PTHR47751">
    <property type="entry name" value="SUPERFAMILY HYDROLASE, PUTATIVE (AFU_ORTHOLOGUE AFUA_2G16580)-RELATED"/>
    <property type="match status" value="1"/>
</dbReference>
<dbReference type="EMBL" id="BLAE01000016">
    <property type="protein sequence ID" value="GES09605.1"/>
    <property type="molecule type" value="Genomic_DNA"/>
</dbReference>
<keyword evidence="3" id="KW-1185">Reference proteome</keyword>
<dbReference type="Proteomes" id="UP000331127">
    <property type="component" value="Unassembled WGS sequence"/>
</dbReference>
<dbReference type="InterPro" id="IPR000383">
    <property type="entry name" value="Xaa-Pro-like_dom"/>
</dbReference>
<evidence type="ECO:0000313" key="3">
    <source>
        <dbReference type="Proteomes" id="UP000331127"/>
    </source>
</evidence>
<accession>A0A5M3WK63</accession>
<dbReference type="GO" id="GO:0016787">
    <property type="term" value="F:hydrolase activity"/>
    <property type="evidence" value="ECO:0007669"/>
    <property type="project" value="InterPro"/>
</dbReference>
<dbReference type="PANTHER" id="PTHR47751:SF2">
    <property type="entry name" value="DLTD N-TERMINAL DOMAIN PROTEIN (AFU_ORTHOLOGUE AFUA_8G00380)-RELATED"/>
    <property type="match status" value="1"/>
</dbReference>
<reference evidence="2 3" key="1">
    <citation type="submission" date="2019-10" db="EMBL/GenBank/DDBJ databases">
        <title>Whole genome shotgun sequence of Acrocarpospora macrocephala NBRC 16266.</title>
        <authorList>
            <person name="Ichikawa N."/>
            <person name="Kimura A."/>
            <person name="Kitahashi Y."/>
            <person name="Komaki H."/>
            <person name="Oguchi A."/>
        </authorList>
    </citation>
    <scope>NUCLEOTIDE SEQUENCE [LARGE SCALE GENOMIC DNA]</scope>
    <source>
        <strain evidence="2 3">NBRC 16266</strain>
    </source>
</reference>
<evidence type="ECO:0000259" key="1">
    <source>
        <dbReference type="Pfam" id="PF02129"/>
    </source>
</evidence>
<name>A0A5M3WK63_9ACTN</name>
<organism evidence="2 3">
    <name type="scientific">Acrocarpospora macrocephala</name>
    <dbReference type="NCBI Taxonomy" id="150177"/>
    <lineage>
        <taxon>Bacteria</taxon>
        <taxon>Bacillati</taxon>
        <taxon>Actinomycetota</taxon>
        <taxon>Actinomycetes</taxon>
        <taxon>Streptosporangiales</taxon>
        <taxon>Streptosporangiaceae</taxon>
        <taxon>Acrocarpospora</taxon>
    </lineage>
</organism>
<sequence length="319" mass="35987">MGFQMTTQVVTFNSHGDTVHGDLYLPEGPGPHPAVVLAGGWCYVKELRQPQYAEAFAAKGVAALVIDYRRLGASEGTPRQHIDPWDQIEDYRNAITYLEGRDEVDSDRIGAWGISYSGGHVLILGAVDPRVKAVVSNVPVVQGYETMVRAHGSERYRALESMLLEDRRKRFQTGEYGYLPMSQDPSRGLSTWPFDEIRVVFEDLKKEQAPRHEHRSTIASTEMLLEYDVFPFLPRLVATPTMMIIAEGDDITMWDLETEAFNRIPTRDKELVVLPKTSHMTLYSNLTALDLAATAAATWFADHLLDPPSIDKAMRRYQK</sequence>
<dbReference type="InterPro" id="IPR029058">
    <property type="entry name" value="AB_hydrolase_fold"/>
</dbReference>
<protein>
    <submittedName>
        <fullName evidence="2">Peptidase</fullName>
    </submittedName>
</protein>